<organism evidence="1 2">
    <name type="scientific">Parascaris equorum</name>
    <name type="common">Equine roundworm</name>
    <dbReference type="NCBI Taxonomy" id="6256"/>
    <lineage>
        <taxon>Eukaryota</taxon>
        <taxon>Metazoa</taxon>
        <taxon>Ecdysozoa</taxon>
        <taxon>Nematoda</taxon>
        <taxon>Chromadorea</taxon>
        <taxon>Rhabditida</taxon>
        <taxon>Spirurina</taxon>
        <taxon>Ascaridomorpha</taxon>
        <taxon>Ascaridoidea</taxon>
        <taxon>Ascarididae</taxon>
        <taxon>Parascaris</taxon>
    </lineage>
</organism>
<dbReference type="AlphaFoldDB" id="A0A914RE20"/>
<sequence>MQKTLQSEAVNDVSKRPVSPSVVHLKAVATEALATLSAIPTVAPTAIKKARRRRVNNELASILPPPVDVSQLAASDLDMAMIYDKRSDEDELEILYKFQTVKPRKVGKVEIFYDDPEEIDVNSKSATDVSYELQLAGVQPHSTGCARTEGYYKLTHKQKRGVLRRPGGFQDRTVISERVSPYL</sequence>
<proteinExistence type="predicted"/>
<keyword evidence="1" id="KW-1185">Reference proteome</keyword>
<reference evidence="2" key="1">
    <citation type="submission" date="2022-11" db="UniProtKB">
        <authorList>
            <consortium name="WormBaseParasite"/>
        </authorList>
    </citation>
    <scope>IDENTIFICATION</scope>
</reference>
<dbReference type="Proteomes" id="UP000887564">
    <property type="component" value="Unplaced"/>
</dbReference>
<evidence type="ECO:0000313" key="2">
    <source>
        <dbReference type="WBParaSite" id="PEQ_0000474801-mRNA-1"/>
    </source>
</evidence>
<name>A0A914RE20_PAREQ</name>
<dbReference type="WBParaSite" id="PEQ_0000474801-mRNA-1">
    <property type="protein sequence ID" value="PEQ_0000474801-mRNA-1"/>
    <property type="gene ID" value="PEQ_0000474801"/>
</dbReference>
<accession>A0A914RE20</accession>
<protein>
    <submittedName>
        <fullName evidence="2">Uncharacterized protein</fullName>
    </submittedName>
</protein>
<evidence type="ECO:0000313" key="1">
    <source>
        <dbReference type="Proteomes" id="UP000887564"/>
    </source>
</evidence>